<dbReference type="EnsemblMetazoa" id="RPRC014462.R59">
    <property type="protein sequence ID" value="RPRC014462.P59"/>
    <property type="gene ID" value="RPRC014462"/>
</dbReference>
<evidence type="ECO:0000256" key="7">
    <source>
        <dbReference type="ARBA" id="ARBA00023136"/>
    </source>
</evidence>
<organism evidence="12 13">
    <name type="scientific">Rhodnius prolixus</name>
    <name type="common">Triatomid bug</name>
    <dbReference type="NCBI Taxonomy" id="13249"/>
    <lineage>
        <taxon>Eukaryota</taxon>
        <taxon>Metazoa</taxon>
        <taxon>Ecdysozoa</taxon>
        <taxon>Arthropoda</taxon>
        <taxon>Hexapoda</taxon>
        <taxon>Insecta</taxon>
        <taxon>Pterygota</taxon>
        <taxon>Neoptera</taxon>
        <taxon>Paraneoptera</taxon>
        <taxon>Hemiptera</taxon>
        <taxon>Heteroptera</taxon>
        <taxon>Panheteroptera</taxon>
        <taxon>Cimicomorpha</taxon>
        <taxon>Reduviidae</taxon>
        <taxon>Triatominae</taxon>
        <taxon>Rhodnius</taxon>
    </lineage>
</organism>
<keyword evidence="8" id="KW-0012">Acyltransferase</keyword>
<reference evidence="12" key="1">
    <citation type="submission" date="2025-05" db="UniProtKB">
        <authorList>
            <consortium name="EnsemblMetazoa"/>
        </authorList>
    </citation>
    <scope>IDENTIFICATION</scope>
</reference>
<dbReference type="RefSeq" id="XP_073974146.1">
    <property type="nucleotide sequence ID" value="XM_074118045.1"/>
</dbReference>
<evidence type="ECO:0000256" key="3">
    <source>
        <dbReference type="ARBA" id="ARBA00010323"/>
    </source>
</evidence>
<sequence>MDWDDIVYLSLLFFSIGFGSVFRKIKDKCMKRNVATFLGTVIILIASGIHFWHPLLFTLANILIIKGLHKRIIHTVSFVFSFLYLIFFRNTILFGIPYPPSHLNLIQMLMTLKLVGLAFELHDTSKGIESGKNDPEFEITKITEPSLSDIFHYSFCYIGILTGPYYSYRMYLDMLNTPFVKYVNCWDHTLERMKMVPLYAVLFLIFTSCFSFDYVLTDEFYTDRSVWYRLWYILPVFVQFRMRMYIGMRLSEAVLIMSGLGVYPAVTAPLPGKGPSKEQEQISLISKDEEKVKNAEYSFRAVHNIEPYGAEFDYTVRQSMKHWNMTVQYWLAAYVYKRFPLKTYRVAVTFMISAIWHGMYAGYYCCLCSVPFYLPIEDIYFKNLKDLKVSPLVSWIWFMIAYWWRMLLMGYWGMAFRLLTLSASFKFWTSVYFIPTFITLVMYAVSFIIFPNKNKRKSKENNTVVEITKKTD</sequence>
<keyword evidence="13" id="KW-1185">Reference proteome</keyword>
<evidence type="ECO:0000313" key="12">
    <source>
        <dbReference type="EnsemblMetazoa" id="RPRC014462.P59"/>
    </source>
</evidence>
<dbReference type="InterPro" id="IPR049941">
    <property type="entry name" value="LPLAT_7/PORCN-like"/>
</dbReference>
<comment type="pathway">
    <text evidence="9">Phospholipid metabolism.</text>
</comment>
<evidence type="ECO:0000256" key="10">
    <source>
        <dbReference type="ARBA" id="ARBA00093678"/>
    </source>
</evidence>
<comment type="similarity">
    <text evidence="3">Belongs to the membrane-bound acyltransferase family.</text>
</comment>
<evidence type="ECO:0000256" key="4">
    <source>
        <dbReference type="ARBA" id="ARBA00022679"/>
    </source>
</evidence>
<evidence type="ECO:0000256" key="11">
    <source>
        <dbReference type="SAM" id="Phobius"/>
    </source>
</evidence>
<feature type="transmembrane region" description="Helical" evidence="11">
    <location>
        <begin position="6"/>
        <end position="22"/>
    </location>
</feature>
<keyword evidence="7 11" id="KW-0472">Membrane</keyword>
<keyword evidence="4" id="KW-0808">Transferase</keyword>
<name>A0ABL0EGD7_RHOPR</name>
<keyword evidence="6 11" id="KW-1133">Transmembrane helix</keyword>
<dbReference type="PANTHER" id="PTHR13906">
    <property type="entry name" value="PORCUPINE"/>
    <property type="match status" value="1"/>
</dbReference>
<keyword evidence="5 11" id="KW-0812">Transmembrane</keyword>
<dbReference type="EMBL" id="ACPB03000207">
    <property type="status" value="NOT_ANNOTATED_CDS"/>
    <property type="molecule type" value="Genomic_DNA"/>
</dbReference>
<evidence type="ECO:0000256" key="8">
    <source>
        <dbReference type="ARBA" id="ARBA00023315"/>
    </source>
</evidence>
<evidence type="ECO:0000256" key="9">
    <source>
        <dbReference type="ARBA" id="ARBA00025707"/>
    </source>
</evidence>
<evidence type="ECO:0000313" key="13">
    <source>
        <dbReference type="Proteomes" id="UP000015103"/>
    </source>
</evidence>
<feature type="transmembrane region" description="Helical" evidence="11">
    <location>
        <begin position="34"/>
        <end position="52"/>
    </location>
</feature>
<proteinExistence type="inferred from homology"/>
<dbReference type="Pfam" id="PF03062">
    <property type="entry name" value="MBOAT"/>
    <property type="match status" value="1"/>
</dbReference>
<evidence type="ECO:0000256" key="5">
    <source>
        <dbReference type="ARBA" id="ARBA00022692"/>
    </source>
</evidence>
<protein>
    <recommendedName>
        <fullName evidence="10">Lysophospholipid acyltransferase 7</fullName>
    </recommendedName>
</protein>
<evidence type="ECO:0000256" key="2">
    <source>
        <dbReference type="ARBA" id="ARBA00005074"/>
    </source>
</evidence>
<feature type="transmembrane region" description="Helical" evidence="11">
    <location>
        <begin position="253"/>
        <end position="270"/>
    </location>
</feature>
<dbReference type="InterPro" id="IPR004299">
    <property type="entry name" value="MBOAT_fam"/>
</dbReference>
<dbReference type="GeneID" id="141449030"/>
<feature type="transmembrane region" description="Helical" evidence="11">
    <location>
        <begin position="150"/>
        <end position="168"/>
    </location>
</feature>
<accession>A0ABL0EGD7</accession>
<feature type="transmembrane region" description="Helical" evidence="11">
    <location>
        <begin position="196"/>
        <end position="216"/>
    </location>
</feature>
<evidence type="ECO:0000256" key="1">
    <source>
        <dbReference type="ARBA" id="ARBA00004141"/>
    </source>
</evidence>
<dbReference type="PANTHER" id="PTHR13906:SF16">
    <property type="entry name" value="LYSOPHOSPHOLIPID ACYLTRANSFERASE 7"/>
    <property type="match status" value="1"/>
</dbReference>
<feature type="transmembrane region" description="Helical" evidence="11">
    <location>
        <begin position="346"/>
        <end position="374"/>
    </location>
</feature>
<evidence type="ECO:0000256" key="6">
    <source>
        <dbReference type="ARBA" id="ARBA00022989"/>
    </source>
</evidence>
<feature type="transmembrane region" description="Helical" evidence="11">
    <location>
        <begin position="427"/>
        <end position="450"/>
    </location>
</feature>
<comment type="subcellular location">
    <subcellularLocation>
        <location evidence="1">Membrane</location>
        <topology evidence="1">Multi-pass membrane protein</topology>
    </subcellularLocation>
</comment>
<dbReference type="Proteomes" id="UP000015103">
    <property type="component" value="Unassembled WGS sequence"/>
</dbReference>
<comment type="pathway">
    <text evidence="2">Lipid metabolism; phospholipid metabolism.</text>
</comment>
<feature type="transmembrane region" description="Helical" evidence="11">
    <location>
        <begin position="395"/>
        <end position="415"/>
    </location>
</feature>
<feature type="transmembrane region" description="Helical" evidence="11">
    <location>
        <begin position="72"/>
        <end position="90"/>
    </location>
</feature>